<evidence type="ECO:0000313" key="6">
    <source>
        <dbReference type="EMBL" id="KAJ9547888.1"/>
    </source>
</evidence>
<feature type="compositionally biased region" description="Basic and acidic residues" evidence="4">
    <location>
        <begin position="48"/>
        <end position="60"/>
    </location>
</feature>
<keyword evidence="7" id="KW-1185">Reference proteome</keyword>
<dbReference type="Pfam" id="PF14226">
    <property type="entry name" value="DIOX_N"/>
    <property type="match status" value="2"/>
</dbReference>
<evidence type="ECO:0000256" key="2">
    <source>
        <dbReference type="ARBA" id="ARBA00022723"/>
    </source>
</evidence>
<evidence type="ECO:0000259" key="5">
    <source>
        <dbReference type="PROSITE" id="PS51471"/>
    </source>
</evidence>
<sequence length="778" mass="88519">MGIPVSPRVSPITRWGSPFKSPQGRGRGDQSLPQTRPVAIPRWRARRGPREGQETTRNDQESADVSVPRVVDLGSDTINGKFESAEHRAVTNSKEPRYTIASFINPRNDAIIEPAKEVLEKDNCRPIFRAFSYNDFHHAFEQHRGEGEATLETRDQTVPILTNCPIIDMEKAASGYRNDIIRQVLQASKDLGFFQVINHGVSKDLIDETMGIVEEFFGIPNEDKASLYSFDPQKSCRLYTSSFKYAREPIHLWRDVLIHFCHPLDQFIDTWPKNPSNYRDVMGKFSIEVRNLSLRILEMISEGLELKPGYFGDELAGEQMITLNHYPPCPDPSLALGITKHSDRNIMTILYQEKTCGFEVLKDGQWFGVEPYANAFVVNIGQQLKVISNGKLESVEHRVVTNSKDPRYTIASFTNPRSDTVIGPEKALVEKDNCHPLYRAFRYKDYLQAFEEHEGESDPTLEVPGDATVPICSTLPVIDLEKTLSLGRQNAVEQILEAFQDFGFFQVINHGIDDDLVSDTMRVVKEFFDMPNEDKASVYSEDPSKKCRLYTSTYDYENEEIHLWRDNLRHHCHPIDDFIHLWPEKPARYRDVVEKYSLEMDKFSSRILEIICDGLGLGPGYFGDGLTGTQLFSANHYPPCPNPNLALGLPKHCDANLITFLLQDEIYGLQVYRNGEWFGVEPIPNAFVVILGHQAQVISNGKLTSPEHRAITNSTDHRTSIVYSINPMPDSIIEPAKVLVNDANRPLYRAFQFKEFLKAYEVKKDYNEGALGEFKLKA</sequence>
<protein>
    <recommendedName>
        <fullName evidence="5">Fe2OG dioxygenase domain-containing protein</fullName>
    </recommendedName>
</protein>
<proteinExistence type="inferred from homology"/>
<reference evidence="6" key="1">
    <citation type="submission" date="2023-03" db="EMBL/GenBank/DDBJ databases">
        <title>Chromosome-scale reference genome and RAD-based genetic map of yellow starthistle (Centaurea solstitialis) reveal putative structural variation and QTLs associated with invader traits.</title>
        <authorList>
            <person name="Reatini B."/>
            <person name="Cang F.A."/>
            <person name="Jiang Q."/>
            <person name="Mckibben M.T.W."/>
            <person name="Barker M.S."/>
            <person name="Rieseberg L.H."/>
            <person name="Dlugosch K.M."/>
        </authorList>
    </citation>
    <scope>NUCLEOTIDE SEQUENCE</scope>
    <source>
        <strain evidence="6">CAN-66</strain>
        <tissue evidence="6">Leaf</tissue>
    </source>
</reference>
<dbReference type="InterPro" id="IPR050295">
    <property type="entry name" value="Plant_2OG-oxidoreductases"/>
</dbReference>
<dbReference type="EMBL" id="JARYMX010000005">
    <property type="protein sequence ID" value="KAJ9547888.1"/>
    <property type="molecule type" value="Genomic_DNA"/>
</dbReference>
<dbReference type="InterPro" id="IPR005123">
    <property type="entry name" value="Oxoglu/Fe-dep_dioxygenase_dom"/>
</dbReference>
<dbReference type="InterPro" id="IPR044861">
    <property type="entry name" value="IPNS-like_FE2OG_OXY"/>
</dbReference>
<keyword evidence="3" id="KW-0408">Iron</keyword>
<evidence type="ECO:0000313" key="7">
    <source>
        <dbReference type="Proteomes" id="UP001172457"/>
    </source>
</evidence>
<gene>
    <name evidence="6" type="ORF">OSB04_020431</name>
</gene>
<evidence type="ECO:0000256" key="1">
    <source>
        <dbReference type="ARBA" id="ARBA00008056"/>
    </source>
</evidence>
<name>A0AA38SSN2_9ASTR</name>
<dbReference type="Pfam" id="PF03171">
    <property type="entry name" value="2OG-FeII_Oxy"/>
    <property type="match status" value="2"/>
</dbReference>
<accession>A0AA38SSN2</accession>
<feature type="domain" description="Fe2OG dioxygenase" evidence="5">
    <location>
        <begin position="316"/>
        <end position="416"/>
    </location>
</feature>
<evidence type="ECO:0000256" key="4">
    <source>
        <dbReference type="SAM" id="MobiDB-lite"/>
    </source>
</evidence>
<dbReference type="Proteomes" id="UP001172457">
    <property type="component" value="Chromosome 5"/>
</dbReference>
<dbReference type="PROSITE" id="PS51471">
    <property type="entry name" value="FE2OG_OXY"/>
    <property type="match status" value="2"/>
</dbReference>
<keyword evidence="2" id="KW-0479">Metal-binding</keyword>
<comment type="similarity">
    <text evidence="1">Belongs to the iron/ascorbate-dependent oxidoreductase family.</text>
</comment>
<feature type="region of interest" description="Disordered" evidence="4">
    <location>
        <begin position="1"/>
        <end position="64"/>
    </location>
</feature>
<dbReference type="AlphaFoldDB" id="A0AA38SSN2"/>
<dbReference type="GO" id="GO:0046872">
    <property type="term" value="F:metal ion binding"/>
    <property type="evidence" value="ECO:0007669"/>
    <property type="project" value="UniProtKB-KW"/>
</dbReference>
<dbReference type="SUPFAM" id="SSF51197">
    <property type="entry name" value="Clavaminate synthase-like"/>
    <property type="match status" value="3"/>
</dbReference>
<dbReference type="PANTHER" id="PTHR47991">
    <property type="entry name" value="OXOGLUTARATE/IRON-DEPENDENT DIOXYGENASE"/>
    <property type="match status" value="1"/>
</dbReference>
<dbReference type="GO" id="GO:0016705">
    <property type="term" value="F:oxidoreductase activity, acting on paired donors, with incorporation or reduction of molecular oxygen"/>
    <property type="evidence" value="ECO:0007669"/>
    <property type="project" value="UniProtKB-ARBA"/>
</dbReference>
<feature type="domain" description="Fe2OG dioxygenase" evidence="5">
    <location>
        <begin position="627"/>
        <end position="727"/>
    </location>
</feature>
<dbReference type="InterPro" id="IPR027443">
    <property type="entry name" value="IPNS-like_sf"/>
</dbReference>
<organism evidence="6 7">
    <name type="scientific">Centaurea solstitialis</name>
    <name type="common">yellow star-thistle</name>
    <dbReference type="NCBI Taxonomy" id="347529"/>
    <lineage>
        <taxon>Eukaryota</taxon>
        <taxon>Viridiplantae</taxon>
        <taxon>Streptophyta</taxon>
        <taxon>Embryophyta</taxon>
        <taxon>Tracheophyta</taxon>
        <taxon>Spermatophyta</taxon>
        <taxon>Magnoliopsida</taxon>
        <taxon>eudicotyledons</taxon>
        <taxon>Gunneridae</taxon>
        <taxon>Pentapetalae</taxon>
        <taxon>asterids</taxon>
        <taxon>campanulids</taxon>
        <taxon>Asterales</taxon>
        <taxon>Asteraceae</taxon>
        <taxon>Carduoideae</taxon>
        <taxon>Cardueae</taxon>
        <taxon>Centaureinae</taxon>
        <taxon>Centaurea</taxon>
    </lineage>
</organism>
<dbReference type="InterPro" id="IPR026992">
    <property type="entry name" value="DIOX_N"/>
</dbReference>
<evidence type="ECO:0000256" key="3">
    <source>
        <dbReference type="ARBA" id="ARBA00023004"/>
    </source>
</evidence>
<dbReference type="Gene3D" id="2.60.120.330">
    <property type="entry name" value="B-lactam Antibiotic, Isopenicillin N Synthase, Chain"/>
    <property type="match status" value="3"/>
</dbReference>
<comment type="caution">
    <text evidence="6">The sequence shown here is derived from an EMBL/GenBank/DDBJ whole genome shotgun (WGS) entry which is preliminary data.</text>
</comment>